<dbReference type="SUPFAM" id="SSF52172">
    <property type="entry name" value="CheY-like"/>
    <property type="match status" value="1"/>
</dbReference>
<dbReference type="EMBL" id="BLXZ01000001">
    <property type="protein sequence ID" value="GFO66935.1"/>
    <property type="molecule type" value="Genomic_DNA"/>
</dbReference>
<keyword evidence="5" id="KW-1133">Transmembrane helix</keyword>
<dbReference type="SUPFAM" id="SSF55874">
    <property type="entry name" value="ATPase domain of HSP90 chaperone/DNA topoisomerase II/histidine kinase"/>
    <property type="match status" value="1"/>
</dbReference>
<keyword evidence="5" id="KW-0812">Transmembrane</keyword>
<evidence type="ECO:0000259" key="6">
    <source>
        <dbReference type="PROSITE" id="PS50109"/>
    </source>
</evidence>
<dbReference type="Pfam" id="PF00072">
    <property type="entry name" value="Response_reg"/>
    <property type="match status" value="1"/>
</dbReference>
<dbReference type="EC" id="2.7.13.3" evidence="2"/>
<feature type="domain" description="Histidine kinase" evidence="6">
    <location>
        <begin position="257"/>
        <end position="479"/>
    </location>
</feature>
<keyword evidence="9" id="KW-1185">Reference proteome</keyword>
<dbReference type="Gene3D" id="3.30.450.20">
    <property type="entry name" value="PAS domain"/>
    <property type="match status" value="1"/>
</dbReference>
<accession>A0A6V8N305</accession>
<dbReference type="PROSITE" id="PS50110">
    <property type="entry name" value="RESPONSE_REGULATORY"/>
    <property type="match status" value="1"/>
</dbReference>
<dbReference type="GO" id="GO:0000155">
    <property type="term" value="F:phosphorelay sensor kinase activity"/>
    <property type="evidence" value="ECO:0007669"/>
    <property type="project" value="InterPro"/>
</dbReference>
<dbReference type="Gene3D" id="3.30.565.10">
    <property type="entry name" value="Histidine kinase-like ATPase, C-terminal domain"/>
    <property type="match status" value="1"/>
</dbReference>
<comment type="caution">
    <text evidence="8">The sequence shown here is derived from an EMBL/GenBank/DDBJ whole genome shotgun (WGS) entry which is preliminary data.</text>
</comment>
<sequence length="616" mass="67227">MGVDTKSLGFRLMVPSLVIIVASFSLVHCVSRCFPTLTSHWLTFHPITRTGALSLITLAGLGWAIASIGIALVFKRRLLRPLNGMIASVRSGEHLAPTGLKEFDILGSAVNDSLTRERLSQERLQTCLGNAPVILYAMDRFGVFTLSEGKGLAALGLAPGQVVGKSALEVYRDYPLIVAGVERALAGETFCTENAVGSKVFETWYSPLKDERGAFAGSIGVAVDVSERKAAEAERELLGEQLLQSQKMESVGRLAGGVAHDFNNLLTPIIGYAELLQLDRPGERAHERLDQILKAASRAKDLVQQLLSFSRKQVLEFKTIDLNRVVGDFTGILGQTIRESVDLRVQLCDTPCPLHGDQHQLEQVIMNLAVNAQDAIEGHGIIAIETRHVELDEKFAELNHGIVPGPHLALVFSDSGCGMDRETQAHIFEPFFTTKGLGKGTGLGLATVFGIVRQHGGIVTVQSQPERGSTFTCYFPEAGSLPVQERLASLEQALPEVKRRCILLVEDNTMVRTLVQELLTRRGFQVLVADEPTQALWLSKGVSLDLLVTDVIMPNMTGPELHAALKKSHPALKVLYMSGYTREAIPHPDGLEDDFPLIQKPFAISNFARRVEALLN</sequence>
<reference evidence="9" key="1">
    <citation type="submission" date="2020-06" db="EMBL/GenBank/DDBJ databases">
        <title>Draft genomic sequecing of Geomonas sp. Red745.</title>
        <authorList>
            <person name="Itoh H."/>
            <person name="Xu Z.X."/>
            <person name="Ushijima N."/>
            <person name="Masuda Y."/>
            <person name="Shiratori Y."/>
            <person name="Senoo K."/>
        </authorList>
    </citation>
    <scope>NUCLEOTIDE SEQUENCE [LARGE SCALE GENOMIC DNA]</scope>
    <source>
        <strain evidence="9">Red745</strain>
    </source>
</reference>
<dbReference type="SUPFAM" id="SSF47384">
    <property type="entry name" value="Homodimeric domain of signal transducing histidine kinase"/>
    <property type="match status" value="1"/>
</dbReference>
<dbReference type="CDD" id="cd00082">
    <property type="entry name" value="HisKA"/>
    <property type="match status" value="1"/>
</dbReference>
<dbReference type="InterPro" id="IPR036890">
    <property type="entry name" value="HATPase_C_sf"/>
</dbReference>
<dbReference type="SUPFAM" id="SSF55785">
    <property type="entry name" value="PYP-like sensor domain (PAS domain)"/>
    <property type="match status" value="1"/>
</dbReference>
<dbReference type="PROSITE" id="PS50109">
    <property type="entry name" value="HIS_KIN"/>
    <property type="match status" value="1"/>
</dbReference>
<name>A0A6V8N305_9BACT</name>
<dbReference type="Gene3D" id="3.40.50.2300">
    <property type="match status" value="1"/>
</dbReference>
<evidence type="ECO:0000256" key="3">
    <source>
        <dbReference type="ARBA" id="ARBA00022553"/>
    </source>
</evidence>
<dbReference type="InterPro" id="IPR005467">
    <property type="entry name" value="His_kinase_dom"/>
</dbReference>
<dbReference type="Proteomes" id="UP000587586">
    <property type="component" value="Unassembled WGS sequence"/>
</dbReference>
<gene>
    <name evidence="8" type="ORF">GMLC_05140</name>
</gene>
<keyword evidence="3 4" id="KW-0597">Phosphoprotein</keyword>
<dbReference type="Pfam" id="PF08448">
    <property type="entry name" value="PAS_4"/>
    <property type="match status" value="1"/>
</dbReference>
<proteinExistence type="predicted"/>
<protein>
    <recommendedName>
        <fullName evidence="2">histidine kinase</fullName>
        <ecNumber evidence="2">2.7.13.3</ecNumber>
    </recommendedName>
</protein>
<dbReference type="Pfam" id="PF02518">
    <property type="entry name" value="HATPase_c"/>
    <property type="match status" value="1"/>
</dbReference>
<dbReference type="InterPro" id="IPR013656">
    <property type="entry name" value="PAS_4"/>
</dbReference>
<dbReference type="Pfam" id="PF00512">
    <property type="entry name" value="HisKA"/>
    <property type="match status" value="1"/>
</dbReference>
<evidence type="ECO:0000256" key="4">
    <source>
        <dbReference type="PROSITE-ProRule" id="PRU00169"/>
    </source>
</evidence>
<comment type="catalytic activity">
    <reaction evidence="1">
        <text>ATP + protein L-histidine = ADP + protein N-phospho-L-histidine.</text>
        <dbReference type="EC" id="2.7.13.3"/>
    </reaction>
</comment>
<evidence type="ECO:0000256" key="5">
    <source>
        <dbReference type="SAM" id="Phobius"/>
    </source>
</evidence>
<dbReference type="InterPro" id="IPR003661">
    <property type="entry name" value="HisK_dim/P_dom"/>
</dbReference>
<evidence type="ECO:0000256" key="1">
    <source>
        <dbReference type="ARBA" id="ARBA00000085"/>
    </source>
</evidence>
<dbReference type="InterPro" id="IPR004358">
    <property type="entry name" value="Sig_transdc_His_kin-like_C"/>
</dbReference>
<dbReference type="SMART" id="SM00388">
    <property type="entry name" value="HisKA"/>
    <property type="match status" value="1"/>
</dbReference>
<evidence type="ECO:0000256" key="2">
    <source>
        <dbReference type="ARBA" id="ARBA00012438"/>
    </source>
</evidence>
<feature type="modified residue" description="4-aspartylphosphate" evidence="4">
    <location>
        <position position="550"/>
    </location>
</feature>
<feature type="domain" description="Response regulatory" evidence="7">
    <location>
        <begin position="501"/>
        <end position="615"/>
    </location>
</feature>
<dbReference type="InterPro" id="IPR003594">
    <property type="entry name" value="HATPase_dom"/>
</dbReference>
<dbReference type="Gene3D" id="1.10.287.130">
    <property type="match status" value="1"/>
</dbReference>
<dbReference type="InterPro" id="IPR036097">
    <property type="entry name" value="HisK_dim/P_sf"/>
</dbReference>
<dbReference type="SMART" id="SM00448">
    <property type="entry name" value="REC"/>
    <property type="match status" value="1"/>
</dbReference>
<dbReference type="InterPro" id="IPR001789">
    <property type="entry name" value="Sig_transdc_resp-reg_receiver"/>
</dbReference>
<dbReference type="SMART" id="SM00387">
    <property type="entry name" value="HATPase_c"/>
    <property type="match status" value="1"/>
</dbReference>
<evidence type="ECO:0000313" key="8">
    <source>
        <dbReference type="EMBL" id="GFO66935.1"/>
    </source>
</evidence>
<keyword evidence="5" id="KW-0472">Membrane</keyword>
<dbReference type="PANTHER" id="PTHR43065">
    <property type="entry name" value="SENSOR HISTIDINE KINASE"/>
    <property type="match status" value="1"/>
</dbReference>
<dbReference type="AlphaFoldDB" id="A0A6V8N305"/>
<dbReference type="InterPro" id="IPR011006">
    <property type="entry name" value="CheY-like_superfamily"/>
</dbReference>
<evidence type="ECO:0000259" key="7">
    <source>
        <dbReference type="PROSITE" id="PS50110"/>
    </source>
</evidence>
<dbReference type="PANTHER" id="PTHR43065:SF42">
    <property type="entry name" value="TWO-COMPONENT SENSOR PPRA"/>
    <property type="match status" value="1"/>
</dbReference>
<feature type="transmembrane region" description="Helical" evidence="5">
    <location>
        <begin position="53"/>
        <end position="74"/>
    </location>
</feature>
<dbReference type="InterPro" id="IPR035965">
    <property type="entry name" value="PAS-like_dom_sf"/>
</dbReference>
<evidence type="ECO:0000313" key="9">
    <source>
        <dbReference type="Proteomes" id="UP000587586"/>
    </source>
</evidence>
<organism evidence="8 9">
    <name type="scientific">Geomonas limicola</name>
    <dbReference type="NCBI Taxonomy" id="2740186"/>
    <lineage>
        <taxon>Bacteria</taxon>
        <taxon>Pseudomonadati</taxon>
        <taxon>Thermodesulfobacteriota</taxon>
        <taxon>Desulfuromonadia</taxon>
        <taxon>Geobacterales</taxon>
        <taxon>Geobacteraceae</taxon>
        <taxon>Geomonas</taxon>
    </lineage>
</organism>
<dbReference type="PRINTS" id="PR00344">
    <property type="entry name" value="BCTRLSENSOR"/>
</dbReference>